<dbReference type="InterPro" id="IPR014710">
    <property type="entry name" value="RmlC-like_jellyroll"/>
</dbReference>
<dbReference type="SUPFAM" id="SSF51182">
    <property type="entry name" value="RmlC-like cupins"/>
    <property type="match status" value="1"/>
</dbReference>
<dbReference type="InterPro" id="IPR013096">
    <property type="entry name" value="Cupin_2"/>
</dbReference>
<dbReference type="CDD" id="cd02238">
    <property type="entry name" value="cupin_KdgF"/>
    <property type="match status" value="1"/>
</dbReference>
<reference evidence="2 3" key="1">
    <citation type="submission" date="2019-08" db="EMBL/GenBank/DDBJ databases">
        <title>Phlebobacter frassis gen. nov. sp. nov., a new member of family Sphingobacteriaceae isolated from sand fly rearing media.</title>
        <authorList>
            <person name="Kakumanu M.L."/>
            <person name="Marayati B.F."/>
            <person name="Wada-Katsumata A."/>
            <person name="Wasserberg G."/>
            <person name="Schal C."/>
            <person name="Apperson C.S."/>
            <person name="Ponnusamy L."/>
        </authorList>
    </citation>
    <scope>NUCLEOTIDE SEQUENCE [LARGE SCALE GENOMIC DNA]</scope>
    <source>
        <strain evidence="2 3">SSI9</strain>
    </source>
</reference>
<dbReference type="RefSeq" id="WP_148919257.1">
    <property type="nucleotide sequence ID" value="NZ_VTAV01000006.1"/>
</dbReference>
<dbReference type="InterPro" id="IPR052535">
    <property type="entry name" value="Bacilysin_H2HPP_isomerase"/>
</dbReference>
<dbReference type="PANTHER" id="PTHR40112">
    <property type="entry name" value="H2HPP ISOMERASE"/>
    <property type="match status" value="1"/>
</dbReference>
<dbReference type="InterPro" id="IPR011051">
    <property type="entry name" value="RmlC_Cupin_sf"/>
</dbReference>
<dbReference type="PIRSF" id="PIRSF029883">
    <property type="entry name" value="KdgF"/>
    <property type="match status" value="1"/>
</dbReference>
<evidence type="ECO:0000313" key="2">
    <source>
        <dbReference type="EMBL" id="TYR35938.1"/>
    </source>
</evidence>
<keyword evidence="3" id="KW-1185">Reference proteome</keyword>
<name>A0A5D4H5H8_9SPHI</name>
<proteinExistence type="predicted"/>
<dbReference type="Proteomes" id="UP000322362">
    <property type="component" value="Unassembled WGS sequence"/>
</dbReference>
<accession>A0A5D4H5H8</accession>
<dbReference type="AlphaFoldDB" id="A0A5D4H5H8"/>
<evidence type="ECO:0000313" key="3">
    <source>
        <dbReference type="Proteomes" id="UP000322362"/>
    </source>
</evidence>
<protein>
    <submittedName>
        <fullName evidence="2">Cupin domain-containing protein</fullName>
    </submittedName>
</protein>
<dbReference type="Pfam" id="PF07883">
    <property type="entry name" value="Cupin_2"/>
    <property type="match status" value="1"/>
</dbReference>
<dbReference type="EMBL" id="VTAV01000006">
    <property type="protein sequence ID" value="TYR35938.1"/>
    <property type="molecule type" value="Genomic_DNA"/>
</dbReference>
<dbReference type="InterPro" id="IPR025499">
    <property type="entry name" value="KdgF"/>
</dbReference>
<dbReference type="PANTHER" id="PTHR40112:SF1">
    <property type="entry name" value="H2HPP ISOMERASE"/>
    <property type="match status" value="1"/>
</dbReference>
<organism evidence="2 3">
    <name type="scientific">Sphingobacterium phlebotomi</name>
    <dbReference type="NCBI Taxonomy" id="2605433"/>
    <lineage>
        <taxon>Bacteria</taxon>
        <taxon>Pseudomonadati</taxon>
        <taxon>Bacteroidota</taxon>
        <taxon>Sphingobacteriia</taxon>
        <taxon>Sphingobacteriales</taxon>
        <taxon>Sphingobacteriaceae</taxon>
        <taxon>Sphingobacterium</taxon>
    </lineage>
</organism>
<dbReference type="Gene3D" id="2.60.120.10">
    <property type="entry name" value="Jelly Rolls"/>
    <property type="match status" value="1"/>
</dbReference>
<sequence>MIQSENFQFNDNIQWEDLGNGIKRQVYGYDDTIMLVKAKFEEGAVGDLHSHFHAQVTYVASGTFKMTIDGEEKIITTGDGYYVPPHAVHGCVCIEPGLLIDVFSPLREDFLPKQ</sequence>
<feature type="domain" description="Cupin type-2" evidence="1">
    <location>
        <begin position="39"/>
        <end position="102"/>
    </location>
</feature>
<comment type="caution">
    <text evidence="2">The sequence shown here is derived from an EMBL/GenBank/DDBJ whole genome shotgun (WGS) entry which is preliminary data.</text>
</comment>
<evidence type="ECO:0000259" key="1">
    <source>
        <dbReference type="Pfam" id="PF07883"/>
    </source>
</evidence>
<gene>
    <name evidence="2" type="ORF">FXV77_10845</name>
</gene>